<dbReference type="InterPro" id="IPR000641">
    <property type="entry name" value="CbxX/CfxQ"/>
</dbReference>
<feature type="domain" description="AAA+ ATPase" evidence="5">
    <location>
        <begin position="654"/>
        <end position="793"/>
    </location>
</feature>
<reference evidence="6 7" key="1">
    <citation type="submission" date="2020-01" db="EMBL/GenBank/DDBJ databases">
        <title>Insect and environment-associated Actinomycetes.</title>
        <authorList>
            <person name="Currrie C."/>
            <person name="Chevrette M."/>
            <person name="Carlson C."/>
            <person name="Stubbendieck R."/>
            <person name="Wendt-Pienkowski E."/>
        </authorList>
    </citation>
    <scope>NUCLEOTIDE SEQUENCE [LARGE SCALE GENOMIC DNA]</scope>
    <source>
        <strain evidence="6 7">SID10258</strain>
    </source>
</reference>
<evidence type="ECO:0000256" key="3">
    <source>
        <dbReference type="ARBA" id="ARBA00022840"/>
    </source>
</evidence>
<dbReference type="GO" id="GO:0016887">
    <property type="term" value="F:ATP hydrolysis activity"/>
    <property type="evidence" value="ECO:0007669"/>
    <property type="project" value="InterPro"/>
</dbReference>
<evidence type="ECO:0000256" key="4">
    <source>
        <dbReference type="SAM" id="MobiDB-lite"/>
    </source>
</evidence>
<protein>
    <submittedName>
        <fullName evidence="6">AAA family ATPase</fullName>
    </submittedName>
</protein>
<gene>
    <name evidence="6" type="ORF">G3I70_20085</name>
</gene>
<keyword evidence="3" id="KW-0067">ATP-binding</keyword>
<dbReference type="SUPFAM" id="SSF52540">
    <property type="entry name" value="P-loop containing nucleoside triphosphate hydrolases"/>
    <property type="match status" value="3"/>
</dbReference>
<comment type="caution">
    <text evidence="6">The sequence shown here is derived from an EMBL/GenBank/DDBJ whole genome shotgun (WGS) entry which is preliminary data.</text>
</comment>
<sequence>MPLPDHLELLVTDEPTLDLWSVGPWRVPDGLCEEIGARLDDLVADPRYADLTTDKSSRLKTPAPLVVLDLIVTTEFLLGPSAIRAGSHAFLQRQCYGAYYRTGRSSLSTADDWTVGDGEFLPLNWLADAPDLDLAVELGRMSLDVLEGVEPLEERRNALIRLFDDPPNLAGLTKTARAEAFIARADDETLAALPELAGPTGYLEWVWSGLRPLHEHLVEAAPHEDSADDLLVRLLAHAGLDDVPPEISAVLGEEGYRDLLDRFAAQRAGHDRDKWVDATGAWLCRTLGAGEAEACRRWLDLVARFIGAVNGLPGNALFPNRGPLPTRTVMRQLRRLYAPRRSVVNPVMSTLRPTTSTTAAPDEAEQPEQEPTFGLVGQPDVVAALRKMSTAAGDVRLLLVGPDGTGKRDAARQVAELLTDRRITGDPLWQAGDHYADKGASSATTKVLDAVGDCAGKRVLIIDGLDVLARNDDCGAAVLEELHRAIDVRDDLHIVALCEPGGDEAVREVNPALALRFTTVPTHPFDADGFAELFRRALRKRGAHADEDALAAAGELLARTPPVRNLRNARLAPHLAGLVLETVRERTGPGDELAVTRADLPESLVDAEKSADPMAELNALTGLAAVKQEIELVAARVRAGRLRHDAGLPATAAPALHMVFTGNPGTGKTVVARLVARIFKDLGVLSSGHLVEASRARLVAPYVGQTAPKTRGVVQSALGGVLFIDEAYSLTQSASGNDYGAEAVAELLNALEDHRDDLVVIVAGYETEMQRFLGANPGLASRFPTMVRFPDYTGAELVEIFTAQASAAGMEPSEAALGKVAELLRRAPRVRSFGNARVMRNLCERATALQARRVTALDTPSADDLTALLPEDIPDVLSGTTRVQPVTDPVAELDALIGLAEVKAEVHRLVAEARAAELRRDAGAKPAAPTRHMVFTGNPGTAKTTVARLVAAIYAKLGLLSSGHLVEASRVDLVGPYLGQTAPRVRAVVERALGGVLFVDEAYALAGDAYGQEAIATLIQLMEEYRGDLVVIAAGYEREMRRFLTANPGLESRFPKRVAFPDYTDTELVAIFRHLATAEGFTLAPDVPDRLRALLRTSPRGPSFGNGRLMRNLLDAAIAAQGERITTGDRPDDTEITTLRAADLHAVTPETPPSRNVGLYL</sequence>
<proteinExistence type="inferred from homology"/>
<evidence type="ECO:0000256" key="1">
    <source>
        <dbReference type="ARBA" id="ARBA00010378"/>
    </source>
</evidence>
<evidence type="ECO:0000313" key="7">
    <source>
        <dbReference type="Proteomes" id="UP000475532"/>
    </source>
</evidence>
<dbReference type="InterPro" id="IPR003593">
    <property type="entry name" value="AAA+_ATPase"/>
</dbReference>
<feature type="domain" description="AAA+ ATPase" evidence="5">
    <location>
        <begin position="393"/>
        <end position="525"/>
    </location>
</feature>
<name>A0A6L9QH22_9ACTN</name>
<dbReference type="SMART" id="SM00382">
    <property type="entry name" value="AAA"/>
    <property type="match status" value="3"/>
</dbReference>
<dbReference type="CDD" id="cd00009">
    <property type="entry name" value="AAA"/>
    <property type="match status" value="2"/>
</dbReference>
<dbReference type="InterPro" id="IPR050773">
    <property type="entry name" value="CbxX/CfxQ_RuBisCO_ESX"/>
</dbReference>
<feature type="region of interest" description="Disordered" evidence="4">
    <location>
        <begin position="350"/>
        <end position="374"/>
    </location>
</feature>
<dbReference type="Gene3D" id="3.40.50.300">
    <property type="entry name" value="P-loop containing nucleotide triphosphate hydrolases"/>
    <property type="match status" value="3"/>
</dbReference>
<dbReference type="PANTHER" id="PTHR43392:SF2">
    <property type="entry name" value="AAA-TYPE ATPASE FAMILY PROTEIN _ ANKYRIN REPEAT FAMILY PROTEIN"/>
    <property type="match status" value="1"/>
</dbReference>
<dbReference type="Pfam" id="PF00004">
    <property type="entry name" value="AAA"/>
    <property type="match status" value="2"/>
</dbReference>
<dbReference type="AlphaFoldDB" id="A0A6L9QH22"/>
<dbReference type="PANTHER" id="PTHR43392">
    <property type="entry name" value="AAA-TYPE ATPASE FAMILY PROTEIN / ANKYRIN REPEAT FAMILY PROTEIN"/>
    <property type="match status" value="1"/>
</dbReference>
<dbReference type="FunFam" id="3.40.50.300:FF:000216">
    <property type="entry name" value="Type VII secretion ATPase EccA"/>
    <property type="match status" value="2"/>
</dbReference>
<dbReference type="EMBL" id="JAAGLI010000510">
    <property type="protein sequence ID" value="NEA24769.1"/>
    <property type="molecule type" value="Genomic_DNA"/>
</dbReference>
<dbReference type="PRINTS" id="PR00819">
    <property type="entry name" value="CBXCFQXSUPER"/>
</dbReference>
<feature type="domain" description="AAA+ ATPase" evidence="5">
    <location>
        <begin position="929"/>
        <end position="1064"/>
    </location>
</feature>
<accession>A0A6L9QH22</accession>
<keyword evidence="2" id="KW-0547">Nucleotide-binding</keyword>
<dbReference type="RefSeq" id="WP_163058145.1">
    <property type="nucleotide sequence ID" value="NZ_JAAGLI010000510.1"/>
</dbReference>
<evidence type="ECO:0000256" key="2">
    <source>
        <dbReference type="ARBA" id="ARBA00022741"/>
    </source>
</evidence>
<dbReference type="Gene3D" id="1.10.8.60">
    <property type="match status" value="2"/>
</dbReference>
<organism evidence="6 7">
    <name type="scientific">Actinomadura bangladeshensis</name>
    <dbReference type="NCBI Taxonomy" id="453573"/>
    <lineage>
        <taxon>Bacteria</taxon>
        <taxon>Bacillati</taxon>
        <taxon>Actinomycetota</taxon>
        <taxon>Actinomycetes</taxon>
        <taxon>Streptosporangiales</taxon>
        <taxon>Thermomonosporaceae</taxon>
        <taxon>Actinomadura</taxon>
    </lineage>
</organism>
<evidence type="ECO:0000313" key="6">
    <source>
        <dbReference type="EMBL" id="NEA24769.1"/>
    </source>
</evidence>
<dbReference type="InterPro" id="IPR027417">
    <property type="entry name" value="P-loop_NTPase"/>
</dbReference>
<dbReference type="Proteomes" id="UP000475532">
    <property type="component" value="Unassembled WGS sequence"/>
</dbReference>
<dbReference type="GO" id="GO:0005524">
    <property type="term" value="F:ATP binding"/>
    <property type="evidence" value="ECO:0007669"/>
    <property type="project" value="UniProtKB-KW"/>
</dbReference>
<dbReference type="InterPro" id="IPR041627">
    <property type="entry name" value="AAA_lid_6"/>
</dbReference>
<dbReference type="Pfam" id="PF17866">
    <property type="entry name" value="AAA_lid_6"/>
    <property type="match status" value="2"/>
</dbReference>
<dbReference type="InterPro" id="IPR003959">
    <property type="entry name" value="ATPase_AAA_core"/>
</dbReference>
<evidence type="ECO:0000259" key="5">
    <source>
        <dbReference type="SMART" id="SM00382"/>
    </source>
</evidence>
<comment type="similarity">
    <text evidence="1">Belongs to the CbxX/CfxQ family.</text>
</comment>